<name>A0A075B1L7_ROZAC</name>
<reference evidence="1 2" key="1">
    <citation type="journal article" date="2013" name="Curr. Biol.">
        <title>Shared signatures of parasitism and phylogenomics unite Cryptomycota and microsporidia.</title>
        <authorList>
            <person name="James T.Y."/>
            <person name="Pelin A."/>
            <person name="Bonen L."/>
            <person name="Ahrendt S."/>
            <person name="Sain D."/>
            <person name="Corradi N."/>
            <person name="Stajich J.E."/>
        </authorList>
    </citation>
    <scope>NUCLEOTIDE SEQUENCE [LARGE SCALE GENOMIC DNA]</scope>
    <source>
        <strain evidence="1 2">CSF55</strain>
    </source>
</reference>
<evidence type="ECO:0000313" key="2">
    <source>
        <dbReference type="Proteomes" id="UP000030755"/>
    </source>
</evidence>
<keyword evidence="2" id="KW-1185">Reference proteome</keyword>
<accession>A0A075B1L7</accession>
<evidence type="ECO:0000313" key="1">
    <source>
        <dbReference type="EMBL" id="EPZ36433.1"/>
    </source>
</evidence>
<sequence>MPKHSAQDQAITKALGPNLYSYGNSEISDSVGAATPTLGILKRPSKVWVLPEYYCLNEKRCVFKCHPEKDQNIAFCLIVKNGFNQNEAYFYEILKESRFIPKLGAIF</sequence>
<dbReference type="AlphaFoldDB" id="A0A075B1L7"/>
<dbReference type="Proteomes" id="UP000030755">
    <property type="component" value="Unassembled WGS sequence"/>
</dbReference>
<dbReference type="HOGENOM" id="CLU_2211447_0_0_1"/>
<protein>
    <submittedName>
        <fullName evidence="1">Uncharacterized protein</fullName>
    </submittedName>
</protein>
<organism evidence="1 2">
    <name type="scientific">Rozella allomycis (strain CSF55)</name>
    <dbReference type="NCBI Taxonomy" id="988480"/>
    <lineage>
        <taxon>Eukaryota</taxon>
        <taxon>Fungi</taxon>
        <taxon>Fungi incertae sedis</taxon>
        <taxon>Cryptomycota</taxon>
        <taxon>Cryptomycota incertae sedis</taxon>
        <taxon>Rozella</taxon>
    </lineage>
</organism>
<proteinExistence type="predicted"/>
<dbReference type="EMBL" id="KE560561">
    <property type="protein sequence ID" value="EPZ36433.1"/>
    <property type="molecule type" value="Genomic_DNA"/>
</dbReference>
<gene>
    <name evidence="1" type="ORF">O9G_005992</name>
</gene>